<feature type="domain" description="Protein kinase" evidence="10">
    <location>
        <begin position="35"/>
        <end position="298"/>
    </location>
</feature>
<evidence type="ECO:0000256" key="5">
    <source>
        <dbReference type="ARBA" id="ARBA00022777"/>
    </source>
</evidence>
<dbReference type="PANTHER" id="PTHR43289">
    <property type="entry name" value="MITOGEN-ACTIVATED PROTEIN KINASE KINASE KINASE 20-RELATED"/>
    <property type="match status" value="1"/>
</dbReference>
<dbReference type="GO" id="GO:0005524">
    <property type="term" value="F:ATP binding"/>
    <property type="evidence" value="ECO:0007669"/>
    <property type="project" value="UniProtKB-UniRule"/>
</dbReference>
<dbReference type="Proteomes" id="UP000562984">
    <property type="component" value="Unassembled WGS sequence"/>
</dbReference>
<evidence type="ECO:0000256" key="7">
    <source>
        <dbReference type="PROSITE-ProRule" id="PRU10141"/>
    </source>
</evidence>
<dbReference type="GO" id="GO:0004674">
    <property type="term" value="F:protein serine/threonine kinase activity"/>
    <property type="evidence" value="ECO:0007669"/>
    <property type="project" value="UniProtKB-KW"/>
</dbReference>
<evidence type="ECO:0000313" key="11">
    <source>
        <dbReference type="EMBL" id="NNG35696.1"/>
    </source>
</evidence>
<reference evidence="11 12" key="1">
    <citation type="submission" date="2020-05" db="EMBL/GenBank/DDBJ databases">
        <title>Nakamurella sp. DB0629 isolated from air conditioner.</title>
        <authorList>
            <person name="Kim D.H."/>
            <person name="Kim D.-U."/>
        </authorList>
    </citation>
    <scope>NUCLEOTIDE SEQUENCE [LARGE SCALE GENOMIC DNA]</scope>
    <source>
        <strain evidence="11 12">DB0629</strain>
    </source>
</reference>
<evidence type="ECO:0000256" key="6">
    <source>
        <dbReference type="ARBA" id="ARBA00022840"/>
    </source>
</evidence>
<sequence length="511" mass="52028">MASDQQRPQGGEPADQRSAQPTGGHVPTEVIAGRYALCDPIGSGGSGTVWRAWDRTLGMYCAAKVLRRRDAGQLLRFVREQAVRLDGPYLASPYAWAAEDSDVLIAAELLDGGSLHTLISDYGPLAPETVAVLLGQLLDALTEVHAAGLVHRDVKTANILLHATGTGPIVSALTDFGLAISESDARLTEVGSVIGTPGYLAPEVLRGNAELAPAQDLYAAGRVAVALLTGAEPTLGQPPVLTVSELAASVPAASDPATSDPALLACVTALLAPDPVDRPASAAAAKELLAGAAANPFPHTVSGDPVEVLDQLPPLPPGWNPVTGPELVLDTPPARSGAVRGLPARAATRAEPTKVDEASEPAGSVASGSGGEPEPAWLTGRTRPGPDAGQRSPMSNRRMMAWVLVAAIVVGIGVTLAVTLLQNGSGDAPWPRTPPPASSEAASSTSSSGSRESTGTPENPGRTAEQVAAGSECAWSQAGNSAVAPGGAQLRCQQQPDGGYRWLPPQPAASG</sequence>
<dbReference type="InterPro" id="IPR011009">
    <property type="entry name" value="Kinase-like_dom_sf"/>
</dbReference>
<keyword evidence="9" id="KW-1133">Transmembrane helix</keyword>
<accession>A0A849A7W3</accession>
<keyword evidence="6 7" id="KW-0067">ATP-binding</keyword>
<keyword evidence="3" id="KW-0808">Transferase</keyword>
<feature type="compositionally biased region" description="Low complexity" evidence="8">
    <location>
        <begin position="438"/>
        <end position="458"/>
    </location>
</feature>
<comment type="caution">
    <text evidence="11">The sequence shown here is derived from an EMBL/GenBank/DDBJ whole genome shotgun (WGS) entry which is preliminary data.</text>
</comment>
<dbReference type="InterPro" id="IPR008271">
    <property type="entry name" value="Ser/Thr_kinase_AS"/>
</dbReference>
<dbReference type="RefSeq" id="WP_171199345.1">
    <property type="nucleotide sequence ID" value="NZ_JABEND010000003.1"/>
</dbReference>
<feature type="region of interest" description="Disordered" evidence="8">
    <location>
        <begin position="334"/>
        <end position="393"/>
    </location>
</feature>
<dbReference type="Gene3D" id="1.10.510.10">
    <property type="entry name" value="Transferase(Phosphotransferase) domain 1"/>
    <property type="match status" value="1"/>
</dbReference>
<name>A0A849A7W3_9ACTN</name>
<protein>
    <recommendedName>
        <fullName evidence="1">non-specific serine/threonine protein kinase</fullName>
        <ecNumber evidence="1">2.7.11.1</ecNumber>
    </recommendedName>
</protein>
<evidence type="ECO:0000256" key="4">
    <source>
        <dbReference type="ARBA" id="ARBA00022741"/>
    </source>
</evidence>
<dbReference type="PROSITE" id="PS00107">
    <property type="entry name" value="PROTEIN_KINASE_ATP"/>
    <property type="match status" value="1"/>
</dbReference>
<evidence type="ECO:0000313" key="12">
    <source>
        <dbReference type="Proteomes" id="UP000562984"/>
    </source>
</evidence>
<keyword evidence="12" id="KW-1185">Reference proteome</keyword>
<dbReference type="InterPro" id="IPR000719">
    <property type="entry name" value="Prot_kinase_dom"/>
</dbReference>
<dbReference type="SUPFAM" id="SSF56112">
    <property type="entry name" value="Protein kinase-like (PK-like)"/>
    <property type="match status" value="1"/>
</dbReference>
<feature type="region of interest" description="Disordered" evidence="8">
    <location>
        <begin position="426"/>
        <end position="511"/>
    </location>
</feature>
<dbReference type="PROSITE" id="PS00108">
    <property type="entry name" value="PROTEIN_KINASE_ST"/>
    <property type="match status" value="1"/>
</dbReference>
<dbReference type="EC" id="2.7.11.1" evidence="1"/>
<gene>
    <name evidence="11" type="ORF">HKD39_08220</name>
</gene>
<dbReference type="PANTHER" id="PTHR43289:SF6">
    <property type="entry name" value="SERINE_THREONINE-PROTEIN KINASE NEKL-3"/>
    <property type="match status" value="1"/>
</dbReference>
<dbReference type="CDD" id="cd14014">
    <property type="entry name" value="STKc_PknB_like"/>
    <property type="match status" value="1"/>
</dbReference>
<keyword evidence="5 11" id="KW-0418">Kinase</keyword>
<evidence type="ECO:0000256" key="3">
    <source>
        <dbReference type="ARBA" id="ARBA00022679"/>
    </source>
</evidence>
<keyword evidence="9" id="KW-0472">Membrane</keyword>
<keyword evidence="9" id="KW-0812">Transmembrane</keyword>
<organism evidence="11 12">
    <name type="scientific">Nakamurella aerolata</name>
    <dbReference type="NCBI Taxonomy" id="1656892"/>
    <lineage>
        <taxon>Bacteria</taxon>
        <taxon>Bacillati</taxon>
        <taxon>Actinomycetota</taxon>
        <taxon>Actinomycetes</taxon>
        <taxon>Nakamurellales</taxon>
        <taxon>Nakamurellaceae</taxon>
        <taxon>Nakamurella</taxon>
    </lineage>
</organism>
<dbReference type="EMBL" id="JABEND010000003">
    <property type="protein sequence ID" value="NNG35696.1"/>
    <property type="molecule type" value="Genomic_DNA"/>
</dbReference>
<proteinExistence type="predicted"/>
<feature type="region of interest" description="Disordered" evidence="8">
    <location>
        <begin position="1"/>
        <end position="25"/>
    </location>
</feature>
<feature type="binding site" evidence="7">
    <location>
        <position position="64"/>
    </location>
    <ligand>
        <name>ATP</name>
        <dbReference type="ChEBI" id="CHEBI:30616"/>
    </ligand>
</feature>
<keyword evidence="2" id="KW-0723">Serine/threonine-protein kinase</keyword>
<evidence type="ECO:0000259" key="10">
    <source>
        <dbReference type="PROSITE" id="PS50011"/>
    </source>
</evidence>
<dbReference type="SMART" id="SM00220">
    <property type="entry name" value="S_TKc"/>
    <property type="match status" value="1"/>
</dbReference>
<evidence type="ECO:0000256" key="2">
    <source>
        <dbReference type="ARBA" id="ARBA00022527"/>
    </source>
</evidence>
<dbReference type="Gene3D" id="3.30.200.20">
    <property type="entry name" value="Phosphorylase Kinase, domain 1"/>
    <property type="match status" value="1"/>
</dbReference>
<dbReference type="AlphaFoldDB" id="A0A849A7W3"/>
<evidence type="ECO:0000256" key="1">
    <source>
        <dbReference type="ARBA" id="ARBA00012513"/>
    </source>
</evidence>
<feature type="transmembrane region" description="Helical" evidence="9">
    <location>
        <begin position="400"/>
        <end position="421"/>
    </location>
</feature>
<evidence type="ECO:0000256" key="8">
    <source>
        <dbReference type="SAM" id="MobiDB-lite"/>
    </source>
</evidence>
<dbReference type="Pfam" id="PF00069">
    <property type="entry name" value="Pkinase"/>
    <property type="match status" value="1"/>
</dbReference>
<dbReference type="InterPro" id="IPR017441">
    <property type="entry name" value="Protein_kinase_ATP_BS"/>
</dbReference>
<evidence type="ECO:0000256" key="9">
    <source>
        <dbReference type="SAM" id="Phobius"/>
    </source>
</evidence>
<keyword evidence="4 7" id="KW-0547">Nucleotide-binding</keyword>
<dbReference type="PROSITE" id="PS50011">
    <property type="entry name" value="PROTEIN_KINASE_DOM"/>
    <property type="match status" value="1"/>
</dbReference>